<dbReference type="AlphaFoldDB" id="A0ABD3GNZ9"/>
<accession>A0ABD3GNZ9</accession>
<organism evidence="3 4">
    <name type="scientific">Riccia sorocarpa</name>
    <dbReference type="NCBI Taxonomy" id="122646"/>
    <lineage>
        <taxon>Eukaryota</taxon>
        <taxon>Viridiplantae</taxon>
        <taxon>Streptophyta</taxon>
        <taxon>Embryophyta</taxon>
        <taxon>Marchantiophyta</taxon>
        <taxon>Marchantiopsida</taxon>
        <taxon>Marchantiidae</taxon>
        <taxon>Marchantiales</taxon>
        <taxon>Ricciaceae</taxon>
        <taxon>Riccia</taxon>
    </lineage>
</organism>
<sequence length="242" mass="26322">MPPAGRSAWGTRWIRQHVTEPLVLIIRRGAEPQVVAFSGALGITLGVFPIYGVTALLCAFAIGILGTRCNAPTMLLANLIATPLELSLVIPFLRLGEWVVGGKHLLLSKNALWQALTGKASVEVLLGLWHALVGWSVAAPLIVVGLYLALLPLVKYSIRRYTVVAVPTSSLAPLMKNALEVVVFFNFELLEPSCGADSEPRTDQLSFLLVYRYLLDGAESVNFFLIYKFSCRFSLGNALLGE</sequence>
<feature type="transmembrane region" description="Helical" evidence="1">
    <location>
        <begin position="74"/>
        <end position="93"/>
    </location>
</feature>
<feature type="transmembrane region" description="Helical" evidence="1">
    <location>
        <begin position="34"/>
        <end position="62"/>
    </location>
</feature>
<feature type="domain" description="DUF2062" evidence="2">
    <location>
        <begin position="25"/>
        <end position="160"/>
    </location>
</feature>
<keyword evidence="1" id="KW-0472">Membrane</keyword>
<dbReference type="Pfam" id="PF09835">
    <property type="entry name" value="DUF2062"/>
    <property type="match status" value="1"/>
</dbReference>
<keyword evidence="4" id="KW-1185">Reference proteome</keyword>
<keyword evidence="1" id="KW-0812">Transmembrane</keyword>
<evidence type="ECO:0000259" key="2">
    <source>
        <dbReference type="Pfam" id="PF09835"/>
    </source>
</evidence>
<dbReference type="PANTHER" id="PTHR35102:SF1">
    <property type="entry name" value="E3 UBIQUITIN-PROTEIN LIGASE"/>
    <property type="match status" value="1"/>
</dbReference>
<dbReference type="EMBL" id="JBJQOH010000007">
    <property type="protein sequence ID" value="KAL3679449.1"/>
    <property type="molecule type" value="Genomic_DNA"/>
</dbReference>
<feature type="transmembrane region" description="Helical" evidence="1">
    <location>
        <begin position="128"/>
        <end position="150"/>
    </location>
</feature>
<evidence type="ECO:0000313" key="3">
    <source>
        <dbReference type="EMBL" id="KAL3679449.1"/>
    </source>
</evidence>
<reference evidence="3 4" key="1">
    <citation type="submission" date="2024-09" db="EMBL/GenBank/DDBJ databases">
        <title>Chromosome-scale assembly of Riccia sorocarpa.</title>
        <authorList>
            <person name="Paukszto L."/>
        </authorList>
    </citation>
    <scope>NUCLEOTIDE SEQUENCE [LARGE SCALE GENOMIC DNA]</scope>
    <source>
        <strain evidence="3">LP-2024</strain>
        <tissue evidence="3">Aerial parts of the thallus</tissue>
    </source>
</reference>
<comment type="caution">
    <text evidence="3">The sequence shown here is derived from an EMBL/GenBank/DDBJ whole genome shotgun (WGS) entry which is preliminary data.</text>
</comment>
<evidence type="ECO:0000256" key="1">
    <source>
        <dbReference type="SAM" id="Phobius"/>
    </source>
</evidence>
<evidence type="ECO:0000313" key="4">
    <source>
        <dbReference type="Proteomes" id="UP001633002"/>
    </source>
</evidence>
<keyword evidence="1" id="KW-1133">Transmembrane helix</keyword>
<dbReference type="InterPro" id="IPR018639">
    <property type="entry name" value="DUF2062"/>
</dbReference>
<gene>
    <name evidence="3" type="ORF">R1sor_022405</name>
</gene>
<protein>
    <recommendedName>
        <fullName evidence="2">DUF2062 domain-containing protein</fullName>
    </recommendedName>
</protein>
<name>A0ABD3GNZ9_9MARC</name>
<proteinExistence type="predicted"/>
<dbReference type="PANTHER" id="PTHR35102">
    <property type="entry name" value="E3 UBIQUITIN-PROTEIN LIGASE"/>
    <property type="match status" value="1"/>
</dbReference>
<dbReference type="Proteomes" id="UP001633002">
    <property type="component" value="Unassembled WGS sequence"/>
</dbReference>